<sequence>MKAAELFVKCLESQGVEYIFGVPGEENIDLLDAINKSSIQFIVCRHETGAAFIAGMMGRLTGKPGVCLSTLGPGATNMVTGVACASLDRMPLIAITAQTDLKMQFKGAHQYINILELYHPISKWSTTIYDGSVIPKIITKAFALATKDLTGAIHIEFPNDIASSLVQGEPLQTQLYDKKVRSSEQAINEVAVAINQAKFPLFLIGNNASKGGASSDILTLIEKLQAPFTETFMAKGVVPENHPLHLQTIGLPEGDIVNKAFSRADLVIAIGYDPIEYEPKKWNPLLSPIIHIDVQDHELDNYYPVKASLVGDLSANLLRLIDQIDQRNEIDPFYRNVKETILSDRLLHSTSNSYPMSPQRIIKEIREVLSNDDILLSDVGAHKLWIGRQYETLKPNTCILSNGLASMGIALPGAIGAKLACPDKKVMAVCGDGAFIMSIAEFETAVRLKVPIVIMIWRDGRYGMIEWEQKNKLGHSSNIQFNNPDFVALARAYGAKGYKVKKAAELTTVLQKAISEDGPVIVECEVDYQESFRLSERLKDSR</sequence>
<dbReference type="CDD" id="cd07035">
    <property type="entry name" value="TPP_PYR_POX_like"/>
    <property type="match status" value="1"/>
</dbReference>
<dbReference type="NCBIfam" id="NF006187">
    <property type="entry name" value="PRK08322.1"/>
    <property type="match status" value="1"/>
</dbReference>
<dbReference type="SUPFAM" id="SSF52467">
    <property type="entry name" value="DHS-like NAD/FAD-binding domain"/>
    <property type="match status" value="1"/>
</dbReference>
<dbReference type="Gene3D" id="3.40.50.970">
    <property type="match status" value="2"/>
</dbReference>
<dbReference type="GO" id="GO:0000287">
    <property type="term" value="F:magnesium ion binding"/>
    <property type="evidence" value="ECO:0007669"/>
    <property type="project" value="InterPro"/>
</dbReference>
<name>A0AAX0S080_9BACI</name>
<gene>
    <name evidence="7" type="ORF">CN689_23975</name>
</gene>
<dbReference type="GO" id="GO:0050660">
    <property type="term" value="F:flavin adenine dinucleotide binding"/>
    <property type="evidence" value="ECO:0007669"/>
    <property type="project" value="TreeGrafter"/>
</dbReference>
<evidence type="ECO:0000313" key="8">
    <source>
        <dbReference type="Proteomes" id="UP000220106"/>
    </source>
</evidence>
<evidence type="ECO:0000259" key="5">
    <source>
        <dbReference type="Pfam" id="PF02775"/>
    </source>
</evidence>
<dbReference type="GO" id="GO:0003984">
    <property type="term" value="F:acetolactate synthase activity"/>
    <property type="evidence" value="ECO:0007669"/>
    <property type="project" value="TreeGrafter"/>
</dbReference>
<dbReference type="Pfam" id="PF00205">
    <property type="entry name" value="TPP_enzyme_M"/>
    <property type="match status" value="1"/>
</dbReference>
<dbReference type="InterPro" id="IPR012000">
    <property type="entry name" value="Thiamin_PyroP_enz_cen_dom"/>
</dbReference>
<feature type="domain" description="Thiamine pyrophosphate enzyme central" evidence="4">
    <location>
        <begin position="187"/>
        <end position="317"/>
    </location>
</feature>
<dbReference type="InterPro" id="IPR029035">
    <property type="entry name" value="DHS-like_NAD/FAD-binding_dom"/>
</dbReference>
<dbReference type="Pfam" id="PF02776">
    <property type="entry name" value="TPP_enzyme_N"/>
    <property type="match status" value="1"/>
</dbReference>
<dbReference type="FunFam" id="3.40.50.970:FF:000007">
    <property type="entry name" value="Acetolactate synthase"/>
    <property type="match status" value="1"/>
</dbReference>
<dbReference type="Gene3D" id="3.40.50.1220">
    <property type="entry name" value="TPP-binding domain"/>
    <property type="match status" value="1"/>
</dbReference>
<dbReference type="PROSITE" id="PS00187">
    <property type="entry name" value="TPP_ENZYMES"/>
    <property type="match status" value="1"/>
</dbReference>
<dbReference type="Pfam" id="PF02775">
    <property type="entry name" value="TPP_enzyme_C"/>
    <property type="match status" value="1"/>
</dbReference>
<evidence type="ECO:0000256" key="1">
    <source>
        <dbReference type="ARBA" id="ARBA00007812"/>
    </source>
</evidence>
<evidence type="ECO:0000259" key="6">
    <source>
        <dbReference type="Pfam" id="PF02776"/>
    </source>
</evidence>
<dbReference type="PANTHER" id="PTHR18968:SF129">
    <property type="entry name" value="ACETOLACTATE SYNTHASE"/>
    <property type="match status" value="1"/>
</dbReference>
<accession>A0AAX0S080</accession>
<dbReference type="InterPro" id="IPR045229">
    <property type="entry name" value="TPP_enz"/>
</dbReference>
<dbReference type="GO" id="GO:0009097">
    <property type="term" value="P:isoleucine biosynthetic process"/>
    <property type="evidence" value="ECO:0007669"/>
    <property type="project" value="TreeGrafter"/>
</dbReference>
<dbReference type="GO" id="GO:0009099">
    <property type="term" value="P:L-valine biosynthetic process"/>
    <property type="evidence" value="ECO:0007669"/>
    <property type="project" value="TreeGrafter"/>
</dbReference>
<protein>
    <submittedName>
        <fullName evidence="7">Acetolactate synthase</fullName>
    </submittedName>
</protein>
<feature type="domain" description="Thiamine pyrophosphate enzyme N-terminal TPP-binding" evidence="6">
    <location>
        <begin position="1"/>
        <end position="114"/>
    </location>
</feature>
<proteinExistence type="inferred from homology"/>
<dbReference type="GO" id="GO:0030976">
    <property type="term" value="F:thiamine pyrophosphate binding"/>
    <property type="evidence" value="ECO:0007669"/>
    <property type="project" value="InterPro"/>
</dbReference>
<reference evidence="7 8" key="1">
    <citation type="submission" date="2017-09" db="EMBL/GenBank/DDBJ databases">
        <title>Large-scale bioinformatics analysis of Bacillus genomes uncovers conserved roles of natural products in bacterial physiology.</title>
        <authorList>
            <consortium name="Agbiome Team Llc"/>
            <person name="Bleich R.M."/>
            <person name="Kirk G.J."/>
            <person name="Santa Maria K.C."/>
            <person name="Allen S.E."/>
            <person name="Farag S."/>
            <person name="Shank E.A."/>
            <person name="Bowers A."/>
        </authorList>
    </citation>
    <scope>NUCLEOTIDE SEQUENCE [LARGE SCALE GENOMIC DNA]</scope>
    <source>
        <strain evidence="7 8">AFS003229</strain>
    </source>
</reference>
<comment type="caution">
    <text evidence="7">The sequence shown here is derived from an EMBL/GenBank/DDBJ whole genome shotgun (WGS) entry which is preliminary data.</text>
</comment>
<dbReference type="Proteomes" id="UP000220106">
    <property type="component" value="Unassembled WGS sequence"/>
</dbReference>
<dbReference type="GO" id="GO:0005948">
    <property type="term" value="C:acetolactate synthase complex"/>
    <property type="evidence" value="ECO:0007669"/>
    <property type="project" value="TreeGrafter"/>
</dbReference>
<dbReference type="InterPro" id="IPR012001">
    <property type="entry name" value="Thiamin_PyroP_enz_TPP-bd_dom"/>
</dbReference>
<evidence type="ECO:0000313" key="7">
    <source>
        <dbReference type="EMBL" id="PEJ27364.1"/>
    </source>
</evidence>
<evidence type="ECO:0000256" key="2">
    <source>
        <dbReference type="ARBA" id="ARBA00023052"/>
    </source>
</evidence>
<dbReference type="SUPFAM" id="SSF52518">
    <property type="entry name" value="Thiamin diphosphate-binding fold (THDP-binding)"/>
    <property type="match status" value="2"/>
</dbReference>
<dbReference type="InterPro" id="IPR000399">
    <property type="entry name" value="TPP-bd_CS"/>
</dbReference>
<evidence type="ECO:0000256" key="3">
    <source>
        <dbReference type="RuleBase" id="RU362132"/>
    </source>
</evidence>
<dbReference type="NCBIfam" id="NF006378">
    <property type="entry name" value="PRK08617.1"/>
    <property type="match status" value="1"/>
</dbReference>
<dbReference type="EMBL" id="NUEQ01000101">
    <property type="protein sequence ID" value="PEJ27364.1"/>
    <property type="molecule type" value="Genomic_DNA"/>
</dbReference>
<evidence type="ECO:0000259" key="4">
    <source>
        <dbReference type="Pfam" id="PF00205"/>
    </source>
</evidence>
<dbReference type="AlphaFoldDB" id="A0AAX0S080"/>
<feature type="domain" description="Thiamine pyrophosphate enzyme TPP-binding" evidence="5">
    <location>
        <begin position="378"/>
        <end position="524"/>
    </location>
</feature>
<comment type="similarity">
    <text evidence="1 3">Belongs to the TPP enzyme family.</text>
</comment>
<organism evidence="7 8">
    <name type="scientific">Peribacillus butanolivorans</name>
    <dbReference type="NCBI Taxonomy" id="421767"/>
    <lineage>
        <taxon>Bacteria</taxon>
        <taxon>Bacillati</taxon>
        <taxon>Bacillota</taxon>
        <taxon>Bacilli</taxon>
        <taxon>Bacillales</taxon>
        <taxon>Bacillaceae</taxon>
        <taxon>Peribacillus</taxon>
    </lineage>
</organism>
<keyword evidence="2 3" id="KW-0786">Thiamine pyrophosphate</keyword>
<dbReference type="InterPro" id="IPR011766">
    <property type="entry name" value="TPP_enzyme_TPP-bd"/>
</dbReference>
<dbReference type="RefSeq" id="WP_098177662.1">
    <property type="nucleotide sequence ID" value="NZ_NUEQ01000101.1"/>
</dbReference>
<dbReference type="PANTHER" id="PTHR18968">
    <property type="entry name" value="THIAMINE PYROPHOSPHATE ENZYMES"/>
    <property type="match status" value="1"/>
</dbReference>
<dbReference type="InterPro" id="IPR029061">
    <property type="entry name" value="THDP-binding"/>
</dbReference>